<dbReference type="EMBL" id="CAJVCH010191964">
    <property type="protein sequence ID" value="CAG7730281.1"/>
    <property type="molecule type" value="Genomic_DNA"/>
</dbReference>
<dbReference type="PANTHER" id="PTHR47331:SF1">
    <property type="entry name" value="GAG-LIKE PROTEIN"/>
    <property type="match status" value="1"/>
</dbReference>
<evidence type="ECO:0000259" key="1">
    <source>
        <dbReference type="PROSITE" id="PS50994"/>
    </source>
</evidence>
<dbReference type="PANTHER" id="PTHR47331">
    <property type="entry name" value="PHD-TYPE DOMAIN-CONTAINING PROTEIN"/>
    <property type="match status" value="1"/>
</dbReference>
<protein>
    <recommendedName>
        <fullName evidence="1">Integrase catalytic domain-containing protein</fullName>
    </recommendedName>
</protein>
<proteinExistence type="predicted"/>
<evidence type="ECO:0000313" key="3">
    <source>
        <dbReference type="Proteomes" id="UP000708208"/>
    </source>
</evidence>
<dbReference type="InterPro" id="IPR040676">
    <property type="entry name" value="DUF5641"/>
</dbReference>
<gene>
    <name evidence="2" type="ORF">AFUS01_LOCUS18939</name>
</gene>
<accession>A0A8J2PB11</accession>
<dbReference type="Proteomes" id="UP000708208">
    <property type="component" value="Unassembled WGS sequence"/>
</dbReference>
<evidence type="ECO:0000313" key="2">
    <source>
        <dbReference type="EMBL" id="CAG7730281.1"/>
    </source>
</evidence>
<name>A0A8J2PB11_9HEXA</name>
<comment type="caution">
    <text evidence="2">The sequence shown here is derived from an EMBL/GenBank/DDBJ whole genome shotgun (WGS) entry which is preliminary data.</text>
</comment>
<feature type="domain" description="Integrase catalytic" evidence="1">
    <location>
        <begin position="85"/>
        <end position="276"/>
    </location>
</feature>
<dbReference type="PROSITE" id="PS50994">
    <property type="entry name" value="INTEGRASE"/>
    <property type="match status" value="1"/>
</dbReference>
<dbReference type="OrthoDB" id="6768586at2759"/>
<dbReference type="Pfam" id="PF18701">
    <property type="entry name" value="DUF5641"/>
    <property type="match status" value="1"/>
</dbReference>
<organism evidence="2 3">
    <name type="scientific">Allacma fusca</name>
    <dbReference type="NCBI Taxonomy" id="39272"/>
    <lineage>
        <taxon>Eukaryota</taxon>
        <taxon>Metazoa</taxon>
        <taxon>Ecdysozoa</taxon>
        <taxon>Arthropoda</taxon>
        <taxon>Hexapoda</taxon>
        <taxon>Collembola</taxon>
        <taxon>Symphypleona</taxon>
        <taxon>Sminthuridae</taxon>
        <taxon>Allacma</taxon>
    </lineage>
</organism>
<dbReference type="GO" id="GO:0015074">
    <property type="term" value="P:DNA integration"/>
    <property type="evidence" value="ECO:0007669"/>
    <property type="project" value="InterPro"/>
</dbReference>
<sequence length="408" mass="46327">MWPKEKLAEVKLPEEEMRRCVGAVSVMEPFVCPSPERFSSWMRAVRTNAWICRFITNYNLKRKGAPLVTSELTVAELDRSEHIIFKAIQRESFAGDIAALRNRKPLVGTSRLFKLNPMIADDGLLRVSGRTELAVVLGADAKPINAIRRFVARRGPVNRLISDNATNFRGAHNELRKSLKELENSAMKDRLSTIGIDWRFNPPGGPHMGGCYERLVRSVKVALGVALKERYPEEDLLHTLLLEAEFLVNSRPLTHVSVDPDDPESITPNHFLIGKGQVEIPFGQFTDDDLRLRRGWKKVQRLVDYFWSRWVKEYLPTLTRRTKWYSEGRQIVVGDVVLIADKDGPRNTWPMGKIVAVLPGKDGRVRVVDVQCRDGVYRRPVTKIAVLDVKKLDDEKLLLSSGGRNVEA</sequence>
<dbReference type="AlphaFoldDB" id="A0A8J2PB11"/>
<keyword evidence="3" id="KW-1185">Reference proteome</keyword>
<dbReference type="InterPro" id="IPR001584">
    <property type="entry name" value="Integrase_cat-core"/>
</dbReference>
<reference evidence="2" key="1">
    <citation type="submission" date="2021-06" db="EMBL/GenBank/DDBJ databases">
        <authorList>
            <person name="Hodson N. C."/>
            <person name="Mongue J. A."/>
            <person name="Jaron S. K."/>
        </authorList>
    </citation>
    <scope>NUCLEOTIDE SEQUENCE</scope>
</reference>